<dbReference type="GO" id="GO:0005737">
    <property type="term" value="C:cytoplasm"/>
    <property type="evidence" value="ECO:0007669"/>
    <property type="project" value="UniProtKB-SubCell"/>
</dbReference>
<sequence length="429" mass="48597">MEYSIQKLDNSKVEIAVSLDKEEWQGYVKKAYEKTKHQFAIEGFRKGKVPYNVILKRYGEEIFYEDAMEIAIGERYEEIVTKEKLDVVSNPEVSLTSVDNDHLKFTATVTVYPEFEVGAYKDLEIKKVDAKEITDEDVQRVIDSDLNAAARFVDVTDRAAQDGDMVVLDYSGAVDGEKFEGGTAEKYSLTLGSNTFIPGFEAQVAGHKIGETFDVKVTFPADYHAENLKGKEAVFTCLIHEIKVKELPAADDEFAKDLGEFDTFEEYKNGIKERLKADEVKKAEAAENDALIEAVVKGTDLKVPDAMIEDEITRNVEDMKHNMAMYGLKFEDYLKYTGSTEEKIRADLKDRAENEVKTGMIMNAIITKEKLVPSADELKAELKKRAGAEDGEKEEDYMKNVNEYELNSLMQRMTFDKLIAFLRANNKIV</sequence>
<gene>
    <name evidence="12" type="primary">tig</name>
    <name evidence="16" type="ORF">IAB05_03550</name>
</gene>
<evidence type="ECO:0000256" key="1">
    <source>
        <dbReference type="ARBA" id="ARBA00000971"/>
    </source>
</evidence>
<dbReference type="SUPFAM" id="SSF54534">
    <property type="entry name" value="FKBP-like"/>
    <property type="match status" value="1"/>
</dbReference>
<evidence type="ECO:0000256" key="8">
    <source>
        <dbReference type="ARBA" id="ARBA00023235"/>
    </source>
</evidence>
<dbReference type="GO" id="GO:0043335">
    <property type="term" value="P:protein unfolding"/>
    <property type="evidence" value="ECO:0007669"/>
    <property type="project" value="TreeGrafter"/>
</dbReference>
<keyword evidence="12" id="KW-0963">Cytoplasm</keyword>
<evidence type="ECO:0000256" key="11">
    <source>
        <dbReference type="ARBA" id="ARBA00029986"/>
    </source>
</evidence>
<dbReference type="InterPro" id="IPR008881">
    <property type="entry name" value="Trigger_fac_ribosome-bd_bac"/>
</dbReference>
<dbReference type="Pfam" id="PF00254">
    <property type="entry name" value="FKBP_C"/>
    <property type="match status" value="1"/>
</dbReference>
<evidence type="ECO:0000256" key="5">
    <source>
        <dbReference type="ARBA" id="ARBA00022618"/>
    </source>
</evidence>
<organism evidence="16 17">
    <name type="scientific">Candidatus Stercoripulliclostridium merdigallinarum</name>
    <dbReference type="NCBI Taxonomy" id="2840951"/>
    <lineage>
        <taxon>Bacteria</taxon>
        <taxon>Bacillati</taxon>
        <taxon>Bacillota</taxon>
        <taxon>Clostridia</taxon>
        <taxon>Eubacteriales</taxon>
        <taxon>Candidatus Stercoripulliclostridium</taxon>
    </lineage>
</organism>
<comment type="catalytic activity">
    <reaction evidence="1 12 13">
        <text>[protein]-peptidylproline (omega=180) = [protein]-peptidylproline (omega=0)</text>
        <dbReference type="Rhea" id="RHEA:16237"/>
        <dbReference type="Rhea" id="RHEA-COMP:10747"/>
        <dbReference type="Rhea" id="RHEA-COMP:10748"/>
        <dbReference type="ChEBI" id="CHEBI:83833"/>
        <dbReference type="ChEBI" id="CHEBI:83834"/>
        <dbReference type="EC" id="5.2.1.8"/>
    </reaction>
</comment>
<dbReference type="SUPFAM" id="SSF109998">
    <property type="entry name" value="Triger factor/SurA peptide-binding domain-like"/>
    <property type="match status" value="1"/>
</dbReference>
<comment type="function">
    <text evidence="10 12">Involved in protein export. Acts as a chaperone by maintaining the newly synthesized protein in an open conformation. Functions as a peptidyl-prolyl cis-trans isomerase.</text>
</comment>
<dbReference type="PIRSF" id="PIRSF003095">
    <property type="entry name" value="Trigger_factor"/>
    <property type="match status" value="1"/>
</dbReference>
<dbReference type="InterPro" id="IPR046357">
    <property type="entry name" value="PPIase_dom_sf"/>
</dbReference>
<keyword evidence="6 12" id="KW-0697">Rotamase</keyword>
<evidence type="ECO:0000313" key="16">
    <source>
        <dbReference type="EMBL" id="HIU60452.1"/>
    </source>
</evidence>
<proteinExistence type="inferred from homology"/>
<dbReference type="GO" id="GO:0044183">
    <property type="term" value="F:protein folding chaperone"/>
    <property type="evidence" value="ECO:0007669"/>
    <property type="project" value="TreeGrafter"/>
</dbReference>
<feature type="domain" description="PPIase FKBP-type" evidence="15">
    <location>
        <begin position="163"/>
        <end position="248"/>
    </location>
</feature>
<evidence type="ECO:0000256" key="13">
    <source>
        <dbReference type="PROSITE-ProRule" id="PRU00277"/>
    </source>
</evidence>
<dbReference type="FunFam" id="3.10.50.40:FF:000001">
    <property type="entry name" value="Trigger factor"/>
    <property type="match status" value="1"/>
</dbReference>
<dbReference type="GO" id="GO:0043022">
    <property type="term" value="F:ribosome binding"/>
    <property type="evidence" value="ECO:0007669"/>
    <property type="project" value="TreeGrafter"/>
</dbReference>
<keyword evidence="7 12" id="KW-0143">Chaperone</keyword>
<evidence type="ECO:0000256" key="3">
    <source>
        <dbReference type="ARBA" id="ARBA00013194"/>
    </source>
</evidence>
<keyword evidence="5 12" id="KW-0132">Cell division</keyword>
<evidence type="ECO:0000256" key="2">
    <source>
        <dbReference type="ARBA" id="ARBA00005464"/>
    </source>
</evidence>
<dbReference type="PANTHER" id="PTHR30560">
    <property type="entry name" value="TRIGGER FACTOR CHAPERONE AND PEPTIDYL-PROLYL CIS/TRANS ISOMERASE"/>
    <property type="match status" value="1"/>
</dbReference>
<evidence type="ECO:0000256" key="4">
    <source>
        <dbReference type="ARBA" id="ARBA00016902"/>
    </source>
</evidence>
<dbReference type="Pfam" id="PF05697">
    <property type="entry name" value="Trigger_N"/>
    <property type="match status" value="1"/>
</dbReference>
<dbReference type="HAMAP" id="MF_00303">
    <property type="entry name" value="Trigger_factor_Tig"/>
    <property type="match status" value="1"/>
</dbReference>
<dbReference type="Gene3D" id="3.30.70.1050">
    <property type="entry name" value="Trigger factor ribosome-binding domain"/>
    <property type="match status" value="1"/>
</dbReference>
<dbReference type="GO" id="GO:0015031">
    <property type="term" value="P:protein transport"/>
    <property type="evidence" value="ECO:0007669"/>
    <property type="project" value="UniProtKB-UniRule"/>
</dbReference>
<dbReference type="InterPro" id="IPR005215">
    <property type="entry name" value="Trig_fac"/>
</dbReference>
<accession>A0A9D1MHK9</accession>
<dbReference type="InterPro" id="IPR037041">
    <property type="entry name" value="Trigger_fac_C_sf"/>
</dbReference>
<dbReference type="NCBIfam" id="TIGR00115">
    <property type="entry name" value="tig"/>
    <property type="match status" value="1"/>
</dbReference>
<dbReference type="GO" id="GO:0051083">
    <property type="term" value="P:'de novo' cotranslational protein folding"/>
    <property type="evidence" value="ECO:0007669"/>
    <property type="project" value="TreeGrafter"/>
</dbReference>
<dbReference type="InterPro" id="IPR008880">
    <property type="entry name" value="Trigger_fac_C"/>
</dbReference>
<keyword evidence="9 12" id="KW-0131">Cell cycle</keyword>
<dbReference type="InterPro" id="IPR027304">
    <property type="entry name" value="Trigger_fact/SurA_dom_sf"/>
</dbReference>
<comment type="caution">
    <text evidence="16">The sequence shown here is derived from an EMBL/GenBank/DDBJ whole genome shotgun (WGS) entry which is preliminary data.</text>
</comment>
<dbReference type="PANTHER" id="PTHR30560:SF3">
    <property type="entry name" value="TRIGGER FACTOR-LIKE PROTEIN TIG, CHLOROPLASTIC"/>
    <property type="match status" value="1"/>
</dbReference>
<evidence type="ECO:0000313" key="17">
    <source>
        <dbReference type="Proteomes" id="UP000824094"/>
    </source>
</evidence>
<dbReference type="EMBL" id="DVNF01000105">
    <property type="protein sequence ID" value="HIU60452.1"/>
    <property type="molecule type" value="Genomic_DNA"/>
</dbReference>
<protein>
    <recommendedName>
        <fullName evidence="4 12">Trigger factor</fullName>
        <shortName evidence="12">TF</shortName>
        <ecNumber evidence="3 12">5.2.1.8</ecNumber>
    </recommendedName>
    <alternativeName>
        <fullName evidence="11 12">PPIase</fullName>
    </alternativeName>
</protein>
<dbReference type="GO" id="GO:0003755">
    <property type="term" value="F:peptidyl-prolyl cis-trans isomerase activity"/>
    <property type="evidence" value="ECO:0007669"/>
    <property type="project" value="UniProtKB-UniRule"/>
</dbReference>
<dbReference type="Gene3D" id="1.10.3120.10">
    <property type="entry name" value="Trigger factor, C-terminal domain"/>
    <property type="match status" value="1"/>
</dbReference>
<evidence type="ECO:0000256" key="14">
    <source>
        <dbReference type="RuleBase" id="RU003914"/>
    </source>
</evidence>
<comment type="domain">
    <text evidence="12">Consists of 3 domains; the N-terminus binds the ribosome, the middle domain has PPIase activity, while the C-terminus has intrinsic chaperone activity on its own.</text>
</comment>
<evidence type="ECO:0000256" key="6">
    <source>
        <dbReference type="ARBA" id="ARBA00023110"/>
    </source>
</evidence>
<name>A0A9D1MHK9_9FIRM</name>
<comment type="subcellular location">
    <subcellularLocation>
        <location evidence="12">Cytoplasm</location>
    </subcellularLocation>
    <text evidence="12">About half TF is bound to the ribosome near the polypeptide exit tunnel while the other half is free in the cytoplasm.</text>
</comment>
<comment type="similarity">
    <text evidence="2 12 14">Belongs to the FKBP-type PPIase family. Tig subfamily.</text>
</comment>
<dbReference type="Pfam" id="PF05698">
    <property type="entry name" value="Trigger_C"/>
    <property type="match status" value="1"/>
</dbReference>
<dbReference type="GO" id="GO:0051301">
    <property type="term" value="P:cell division"/>
    <property type="evidence" value="ECO:0007669"/>
    <property type="project" value="UniProtKB-KW"/>
</dbReference>
<reference evidence="16" key="1">
    <citation type="submission" date="2020-10" db="EMBL/GenBank/DDBJ databases">
        <authorList>
            <person name="Gilroy R."/>
        </authorList>
    </citation>
    <scope>NUCLEOTIDE SEQUENCE</scope>
    <source>
        <strain evidence="16">18911</strain>
    </source>
</reference>
<evidence type="ECO:0000256" key="7">
    <source>
        <dbReference type="ARBA" id="ARBA00023186"/>
    </source>
</evidence>
<evidence type="ECO:0000256" key="10">
    <source>
        <dbReference type="ARBA" id="ARBA00024849"/>
    </source>
</evidence>
<evidence type="ECO:0000256" key="9">
    <source>
        <dbReference type="ARBA" id="ARBA00023306"/>
    </source>
</evidence>
<dbReference type="SUPFAM" id="SSF102735">
    <property type="entry name" value="Trigger factor ribosome-binding domain"/>
    <property type="match status" value="1"/>
</dbReference>
<dbReference type="Proteomes" id="UP000824094">
    <property type="component" value="Unassembled WGS sequence"/>
</dbReference>
<keyword evidence="8 12" id="KW-0413">Isomerase</keyword>
<dbReference type="InterPro" id="IPR036611">
    <property type="entry name" value="Trigger_fac_ribosome-bd_sf"/>
</dbReference>
<dbReference type="EC" id="5.2.1.8" evidence="3 12"/>
<dbReference type="PROSITE" id="PS50059">
    <property type="entry name" value="FKBP_PPIASE"/>
    <property type="match status" value="1"/>
</dbReference>
<evidence type="ECO:0000256" key="12">
    <source>
        <dbReference type="HAMAP-Rule" id="MF_00303"/>
    </source>
</evidence>
<dbReference type="Gene3D" id="3.10.50.40">
    <property type="match status" value="1"/>
</dbReference>
<reference evidence="16" key="2">
    <citation type="journal article" date="2021" name="PeerJ">
        <title>Extensive microbial diversity within the chicken gut microbiome revealed by metagenomics and culture.</title>
        <authorList>
            <person name="Gilroy R."/>
            <person name="Ravi A."/>
            <person name="Getino M."/>
            <person name="Pursley I."/>
            <person name="Horton D.L."/>
            <person name="Alikhan N.F."/>
            <person name="Baker D."/>
            <person name="Gharbi K."/>
            <person name="Hall N."/>
            <person name="Watson M."/>
            <person name="Adriaenssens E.M."/>
            <person name="Foster-Nyarko E."/>
            <person name="Jarju S."/>
            <person name="Secka A."/>
            <person name="Antonio M."/>
            <person name="Oren A."/>
            <person name="Chaudhuri R.R."/>
            <person name="La Ragione R."/>
            <person name="Hildebrand F."/>
            <person name="Pallen M.J."/>
        </authorList>
    </citation>
    <scope>NUCLEOTIDE SEQUENCE</scope>
    <source>
        <strain evidence="16">18911</strain>
    </source>
</reference>
<dbReference type="InterPro" id="IPR001179">
    <property type="entry name" value="PPIase_FKBP_dom"/>
</dbReference>
<dbReference type="AlphaFoldDB" id="A0A9D1MHK9"/>
<evidence type="ECO:0000259" key="15">
    <source>
        <dbReference type="PROSITE" id="PS50059"/>
    </source>
</evidence>